<protein>
    <submittedName>
        <fullName evidence="2">DUF4825 domain-containing protein</fullName>
    </submittedName>
</protein>
<feature type="domain" description="DUF4825" evidence="1">
    <location>
        <begin position="54"/>
        <end position="135"/>
    </location>
</feature>
<proteinExistence type="predicted"/>
<evidence type="ECO:0000259" key="1">
    <source>
        <dbReference type="Pfam" id="PF16107"/>
    </source>
</evidence>
<gene>
    <name evidence="2" type="ORF">H8730_06200</name>
</gene>
<reference evidence="2" key="1">
    <citation type="submission" date="2020-08" db="EMBL/GenBank/DDBJ databases">
        <title>Genome public.</title>
        <authorList>
            <person name="Liu C."/>
            <person name="Sun Q."/>
        </authorList>
    </citation>
    <scope>NUCLEOTIDE SEQUENCE</scope>
    <source>
        <strain evidence="2">NSJ-32</strain>
    </source>
</reference>
<name>A0A926DQ42_9FIRM</name>
<dbReference type="EMBL" id="JACRSQ010000007">
    <property type="protein sequence ID" value="MBC8543130.1"/>
    <property type="molecule type" value="Genomic_DNA"/>
</dbReference>
<sequence>MRHKKDISIAILLVIGLLILLGIECVYRPAQEQRQQEYETRQRDPLTHDLSSIQQYKSLYMGDAANTIHLFGNLPLQDLPSSYENDPESLTFQINYNVSLASLSEQLVMRSLIYNSAAAFGLIDNLEGLRYRFLDKEFSVSRADFSQYFEQPLSELVQTPSLWESAVKEPLQDDNVVIALIEACFHKTSR</sequence>
<dbReference type="AlphaFoldDB" id="A0A926DQ42"/>
<evidence type="ECO:0000313" key="3">
    <source>
        <dbReference type="Proteomes" id="UP000657006"/>
    </source>
</evidence>
<comment type="caution">
    <text evidence="2">The sequence shown here is derived from an EMBL/GenBank/DDBJ whole genome shotgun (WGS) entry which is preliminary data.</text>
</comment>
<evidence type="ECO:0000313" key="2">
    <source>
        <dbReference type="EMBL" id="MBC8543130.1"/>
    </source>
</evidence>
<keyword evidence="3" id="KW-1185">Reference proteome</keyword>
<accession>A0A926DQ42</accession>
<dbReference type="RefSeq" id="WP_177717534.1">
    <property type="nucleotide sequence ID" value="NZ_JACRSQ010000007.1"/>
</dbReference>
<organism evidence="2 3">
    <name type="scientific">Bianquea renquensis</name>
    <dbReference type="NCBI Taxonomy" id="2763661"/>
    <lineage>
        <taxon>Bacteria</taxon>
        <taxon>Bacillati</taxon>
        <taxon>Bacillota</taxon>
        <taxon>Clostridia</taxon>
        <taxon>Eubacteriales</taxon>
        <taxon>Bianqueaceae</taxon>
        <taxon>Bianquea</taxon>
    </lineage>
</organism>
<dbReference type="Pfam" id="PF16107">
    <property type="entry name" value="DUF4825"/>
    <property type="match status" value="1"/>
</dbReference>
<dbReference type="InterPro" id="IPR032250">
    <property type="entry name" value="DUF4825"/>
</dbReference>
<dbReference type="Proteomes" id="UP000657006">
    <property type="component" value="Unassembled WGS sequence"/>
</dbReference>